<dbReference type="RefSeq" id="WP_160936278.1">
    <property type="nucleotide sequence ID" value="NZ_SNVJ01000005.1"/>
</dbReference>
<keyword evidence="3" id="KW-1185">Reference proteome</keyword>
<reference evidence="2 3" key="1">
    <citation type="submission" date="2019-03" db="EMBL/GenBank/DDBJ databases">
        <title>Roseomonas sp. a novel Roseomonas species isolated from Sea whip Gorgonian.</title>
        <authorList>
            <person name="Li F."/>
            <person name="Pan X."/>
            <person name="Huang S."/>
            <person name="Li Z."/>
            <person name="Meng B."/>
        </authorList>
    </citation>
    <scope>NUCLEOTIDE SEQUENCE [LARGE SCALE GENOMIC DNA]</scope>
    <source>
        <strain evidence="2 3">M0104</strain>
    </source>
</reference>
<evidence type="ECO:0000256" key="1">
    <source>
        <dbReference type="SAM" id="MobiDB-lite"/>
    </source>
</evidence>
<proteinExistence type="predicted"/>
<dbReference type="EMBL" id="SNVJ01000005">
    <property type="protein sequence ID" value="MXP63149.1"/>
    <property type="molecule type" value="Genomic_DNA"/>
</dbReference>
<accession>A0A845BI82</accession>
<dbReference type="AlphaFoldDB" id="A0A845BI82"/>
<comment type="caution">
    <text evidence="2">The sequence shown here is derived from an EMBL/GenBank/DDBJ whole genome shotgun (WGS) entry which is preliminary data.</text>
</comment>
<organism evidence="2 3">
    <name type="scientific">Teichococcus coralli</name>
    <dbReference type="NCBI Taxonomy" id="2545983"/>
    <lineage>
        <taxon>Bacteria</taxon>
        <taxon>Pseudomonadati</taxon>
        <taxon>Pseudomonadota</taxon>
        <taxon>Alphaproteobacteria</taxon>
        <taxon>Acetobacterales</taxon>
        <taxon>Roseomonadaceae</taxon>
        <taxon>Roseomonas</taxon>
    </lineage>
</organism>
<name>A0A845BI82_9PROT</name>
<dbReference type="Proteomes" id="UP000460715">
    <property type="component" value="Unassembled WGS sequence"/>
</dbReference>
<evidence type="ECO:0000313" key="2">
    <source>
        <dbReference type="EMBL" id="MXP63149.1"/>
    </source>
</evidence>
<gene>
    <name evidence="2" type="ORF">E0493_07250</name>
</gene>
<feature type="region of interest" description="Disordered" evidence="1">
    <location>
        <begin position="1"/>
        <end position="25"/>
    </location>
</feature>
<dbReference type="OrthoDB" id="9135773at2"/>
<sequence length="324" mass="37384">MTQRPPRDWDDESQEPDESNKPDELAIPQSLPELHVHLRADPHGIYKINREAAENRAAILFGAATTEEPFYRPKISDSTAEAGNKKIHQFVKNYPLRRKPSPTFKLVPSEFLRRAQTMPPDKPQATASAFSQWIYSLYSSDHGNDDDRERGKAAEEEILNRRSQLSECTDNDFLKYINSDWNLLHNGLHVCGKKKENYYEIKSLQVNGRPLRASPDLIYMNKMNGDVIIVEIKHSKLPITTNLWPNVWAQLWCYSQLEIALSARKLTVIGEVWGERRARGQGQGRNYVPGDPLLCLRASVRRDPRAPAYDRFFRSLFDVYRGKY</sequence>
<evidence type="ECO:0000313" key="3">
    <source>
        <dbReference type="Proteomes" id="UP000460715"/>
    </source>
</evidence>
<protein>
    <submittedName>
        <fullName evidence="2">Uncharacterized protein</fullName>
    </submittedName>
</protein>